<evidence type="ECO:0000313" key="3">
    <source>
        <dbReference type="Proteomes" id="UP000030377"/>
    </source>
</evidence>
<dbReference type="RefSeq" id="WP_041955985.1">
    <property type="nucleotide sequence ID" value="NZ_JRPN01000014.1"/>
</dbReference>
<dbReference type="SUPFAM" id="SSF50494">
    <property type="entry name" value="Trypsin-like serine proteases"/>
    <property type="match status" value="1"/>
</dbReference>
<name>A0A0A3XXR5_BRAJP</name>
<gene>
    <name evidence="2" type="ORF">MA20_17790</name>
</gene>
<dbReference type="InterPro" id="IPR009003">
    <property type="entry name" value="Peptidase_S1_PA"/>
</dbReference>
<dbReference type="EMBL" id="JRPN01000014">
    <property type="protein sequence ID" value="KGT79185.1"/>
    <property type="molecule type" value="Genomic_DNA"/>
</dbReference>
<dbReference type="Pfam" id="PF13365">
    <property type="entry name" value="Trypsin_2"/>
    <property type="match status" value="1"/>
</dbReference>
<protein>
    <recommendedName>
        <fullName evidence="1">Effector-associated domain-containing protein</fullName>
    </recommendedName>
</protein>
<evidence type="ECO:0000313" key="2">
    <source>
        <dbReference type="EMBL" id="KGT79185.1"/>
    </source>
</evidence>
<evidence type="ECO:0000259" key="1">
    <source>
        <dbReference type="Pfam" id="PF19955"/>
    </source>
</evidence>
<dbReference type="AlphaFoldDB" id="A0A0A3XXR5"/>
<sequence>MDESTRAVIAEVTATSPAGPVRGTGFLVAHDLVATALHNVADRDQEDPVFFQDINLQFPGHATVATPVKWDRIADCMLLRCTDPPPSAAHTPLALRALHRSGGEWETYGYANLQPADGLTVSGDVTNHAGELYGGPAIQLYSKQLAGGIGGDARGLSGGPVLMRDVVVGLMRFALGEEDRTIGGVVYACPAKFFADLDPVLSVQEMPTVQTVLLDDQVRELVPVYVKEFSAEDNALGTIVKYSLGLDLDQVTNPDQQFETIVTYLLTWANQQGAGPMEALLNATLRSRPANNDLRELCRKYAPDVLNPLDIGGLIFKAIRALELLSALVRTSAPANAIANSYRGDVQIILQQVHVVEQYKALHNILHNLQFKLEAIDLALRLPATDVRANASLVRFAEEIRDYAQDAEERIRGLDTEQAEMGWINGLKARSEEMREVAVPAASMDDRGQVYTTLRSAVTTAAPQINRSLAEAAGKLGLLALTSMIDEVICVTDPNPADSQDLANGAAAIGTIRICVAGLIKEHFAWQAVSTEVEGARNSIRHQPQGKIFGWPVFEKRLRALCGMYPEALWSKRLLERLDQWIGATPNAQPDPSERAQGKIALLAFSGSCNDRFYKLDESVKAISEKIVQLAPSLNRLLGALTR</sequence>
<organism evidence="2 3">
    <name type="scientific">Bradyrhizobium japonicum</name>
    <dbReference type="NCBI Taxonomy" id="375"/>
    <lineage>
        <taxon>Bacteria</taxon>
        <taxon>Pseudomonadati</taxon>
        <taxon>Pseudomonadota</taxon>
        <taxon>Alphaproteobacteria</taxon>
        <taxon>Hyphomicrobiales</taxon>
        <taxon>Nitrobacteraceae</taxon>
        <taxon>Bradyrhizobium</taxon>
    </lineage>
</organism>
<feature type="domain" description="Effector-associated" evidence="1">
    <location>
        <begin position="233"/>
        <end position="301"/>
    </location>
</feature>
<comment type="caution">
    <text evidence="2">The sequence shown here is derived from an EMBL/GenBank/DDBJ whole genome shotgun (WGS) entry which is preliminary data.</text>
</comment>
<accession>A0A0A3XXR5</accession>
<proteinExistence type="predicted"/>
<dbReference type="InterPro" id="IPR045430">
    <property type="entry name" value="EAD1"/>
</dbReference>
<reference evidence="2 3" key="1">
    <citation type="submission" date="2014-09" db="EMBL/GenBank/DDBJ databases">
        <title>Draft genome of Bradyrhizobium japonicum Is-34.</title>
        <authorList>
            <person name="Tsurumaru H."/>
            <person name="Yamakawa T."/>
            <person name="Hashimoto S."/>
            <person name="Okizaki K."/>
            <person name="Kanesaki Y."/>
            <person name="Yoshikawa H."/>
            <person name="Yajima S."/>
        </authorList>
    </citation>
    <scope>NUCLEOTIDE SEQUENCE [LARGE SCALE GENOMIC DNA]</scope>
    <source>
        <strain evidence="2 3">Is-34</strain>
    </source>
</reference>
<dbReference type="Proteomes" id="UP000030377">
    <property type="component" value="Unassembled WGS sequence"/>
</dbReference>
<dbReference type="Pfam" id="PF19955">
    <property type="entry name" value="EAD1"/>
    <property type="match status" value="1"/>
</dbReference>